<protein>
    <submittedName>
        <fullName evidence="1">Uncharacterized protein</fullName>
    </submittedName>
</protein>
<evidence type="ECO:0000313" key="2">
    <source>
        <dbReference type="Proteomes" id="UP000714915"/>
    </source>
</evidence>
<dbReference type="SUPFAM" id="SSF143631">
    <property type="entry name" value="ApbE-like"/>
    <property type="match status" value="1"/>
</dbReference>
<sequence>MKKYSFNLGTTTLEIITPSIIKESDLDVIFKLIQFIRYDFNHIIHNSSAYRLNSAGINVPVLVTPEFKHYLKTNIFECDKSDQKFLPFYKKHGKIEKDSMINVLKIEENIVKKESDILFKSNLILQPYLIDLIFEKVKTLKIKSFLLSTKNYHRCFGSEIWDVSLEIEPQNNYTTKICNAAIGIHFIATNEEEDNKNFFANSDSFVNPLYAIMPSKTCIDSKISSLIIKTLRTESALKRFAKETKQSFILVDEDLKTTEFKS</sequence>
<reference evidence="1" key="1">
    <citation type="submission" date="2020-04" db="EMBL/GenBank/DDBJ databases">
        <authorList>
            <person name="Zhang T."/>
        </authorList>
    </citation>
    <scope>NUCLEOTIDE SEQUENCE</scope>
    <source>
        <strain evidence="1">HKST-UBA09</strain>
    </source>
</reference>
<evidence type="ECO:0000313" key="1">
    <source>
        <dbReference type="EMBL" id="MCA9386464.1"/>
    </source>
</evidence>
<dbReference type="AlphaFoldDB" id="A0A955L9B8"/>
<dbReference type="Proteomes" id="UP000714915">
    <property type="component" value="Unassembled WGS sequence"/>
</dbReference>
<dbReference type="InterPro" id="IPR003374">
    <property type="entry name" value="ApbE-like_sf"/>
</dbReference>
<comment type="caution">
    <text evidence="1">The sequence shown here is derived from an EMBL/GenBank/DDBJ whole genome shotgun (WGS) entry which is preliminary data.</text>
</comment>
<gene>
    <name evidence="1" type="ORF">KC669_00350</name>
</gene>
<name>A0A955L9B8_9BACT</name>
<reference evidence="1" key="2">
    <citation type="journal article" date="2021" name="Microbiome">
        <title>Successional dynamics and alternative stable states in a saline activated sludge microbial community over 9 years.</title>
        <authorList>
            <person name="Wang Y."/>
            <person name="Ye J."/>
            <person name="Ju F."/>
            <person name="Liu L."/>
            <person name="Boyd J.A."/>
            <person name="Deng Y."/>
            <person name="Parks D.H."/>
            <person name="Jiang X."/>
            <person name="Yin X."/>
            <person name="Woodcroft B.J."/>
            <person name="Tyson G.W."/>
            <person name="Hugenholtz P."/>
            <person name="Polz M.F."/>
            <person name="Zhang T."/>
        </authorList>
    </citation>
    <scope>NUCLEOTIDE SEQUENCE</scope>
    <source>
        <strain evidence="1">HKST-UBA09</strain>
    </source>
</reference>
<dbReference type="EMBL" id="JAGQLF010000002">
    <property type="protein sequence ID" value="MCA9386464.1"/>
    <property type="molecule type" value="Genomic_DNA"/>
</dbReference>
<proteinExistence type="predicted"/>
<accession>A0A955L9B8</accession>
<organism evidence="1 2">
    <name type="scientific">Candidatus Dojkabacteria bacterium</name>
    <dbReference type="NCBI Taxonomy" id="2099670"/>
    <lineage>
        <taxon>Bacteria</taxon>
        <taxon>Candidatus Dojkabacteria</taxon>
    </lineage>
</organism>